<name>A0A5E4C999_MARMO</name>
<evidence type="ECO:0000313" key="3">
    <source>
        <dbReference type="Proteomes" id="UP000335636"/>
    </source>
</evidence>
<dbReference type="GO" id="GO:0042101">
    <property type="term" value="C:T cell receptor complex"/>
    <property type="evidence" value="ECO:0007669"/>
    <property type="project" value="TreeGrafter"/>
</dbReference>
<keyword evidence="1" id="KW-0812">Transmembrane</keyword>
<dbReference type="Pfam" id="PF15330">
    <property type="entry name" value="SIT"/>
    <property type="match status" value="1"/>
</dbReference>
<keyword evidence="1" id="KW-0472">Membrane</keyword>
<protein>
    <submittedName>
        <fullName evidence="2">Uncharacterized protein</fullName>
    </submittedName>
</protein>
<dbReference type="GO" id="GO:0001920">
    <property type="term" value="P:negative regulation of receptor recycling"/>
    <property type="evidence" value="ECO:0007669"/>
    <property type="project" value="TreeGrafter"/>
</dbReference>
<accession>A0A5E4C999</accession>
<gene>
    <name evidence="2" type="ORF">MONAX_5E046108</name>
</gene>
<dbReference type="EMBL" id="CABDUW010000995">
    <property type="protein sequence ID" value="VTJ77749.1"/>
    <property type="molecule type" value="Genomic_DNA"/>
</dbReference>
<proteinExistence type="predicted"/>
<sequence length="107" mass="12241">MLGNSECPFFLWGLLAFLGLALVISLIFNISHYVEKQRQGYRLARDYPGKNFPPPIGQLVKLQPQKFSLIHEEEREECLFKVQAYSNSLRVSRPSADPKSEVASEEK</sequence>
<reference evidence="2" key="1">
    <citation type="submission" date="2019-04" db="EMBL/GenBank/DDBJ databases">
        <authorList>
            <person name="Alioto T."/>
            <person name="Alioto T."/>
        </authorList>
    </citation>
    <scope>NUCLEOTIDE SEQUENCE [LARGE SCALE GENOMIC DNA]</scope>
</reference>
<dbReference type="GO" id="GO:0050862">
    <property type="term" value="P:positive regulation of T cell receptor signaling pathway"/>
    <property type="evidence" value="ECO:0007669"/>
    <property type="project" value="TreeGrafter"/>
</dbReference>
<evidence type="ECO:0000313" key="2">
    <source>
        <dbReference type="EMBL" id="VTJ77749.1"/>
    </source>
</evidence>
<organism evidence="2 3">
    <name type="scientific">Marmota monax</name>
    <name type="common">Woodchuck</name>
    <dbReference type="NCBI Taxonomy" id="9995"/>
    <lineage>
        <taxon>Eukaryota</taxon>
        <taxon>Metazoa</taxon>
        <taxon>Chordata</taxon>
        <taxon>Craniata</taxon>
        <taxon>Vertebrata</taxon>
        <taxon>Euteleostomi</taxon>
        <taxon>Mammalia</taxon>
        <taxon>Eutheria</taxon>
        <taxon>Euarchontoglires</taxon>
        <taxon>Glires</taxon>
        <taxon>Rodentia</taxon>
        <taxon>Sciuromorpha</taxon>
        <taxon>Sciuridae</taxon>
        <taxon>Xerinae</taxon>
        <taxon>Marmotini</taxon>
        <taxon>Marmota</taxon>
    </lineage>
</organism>
<evidence type="ECO:0000256" key="1">
    <source>
        <dbReference type="SAM" id="Phobius"/>
    </source>
</evidence>
<dbReference type="AlphaFoldDB" id="A0A5E4C999"/>
<dbReference type="InterPro" id="IPR020399">
    <property type="entry name" value="T-cell_rcpt-assoc_TM_adapter-1"/>
</dbReference>
<dbReference type="Proteomes" id="UP000335636">
    <property type="component" value="Unassembled WGS sequence"/>
</dbReference>
<dbReference type="PANTHER" id="PTHR15951:SF2">
    <property type="entry name" value="T-CELL RECEPTOR-ASSOCIATED TRANSMEMBRANE ADAPTER 1"/>
    <property type="match status" value="1"/>
</dbReference>
<dbReference type="PANTHER" id="PTHR15951">
    <property type="entry name" value="T-CELL RECEPTOR-ASSOCIATED TRANSMEMBRANE ADAPTER 1"/>
    <property type="match status" value="1"/>
</dbReference>
<keyword evidence="3" id="KW-1185">Reference proteome</keyword>
<keyword evidence="1" id="KW-1133">Transmembrane helix</keyword>
<comment type="caution">
    <text evidence="2">The sequence shown here is derived from an EMBL/GenBank/DDBJ whole genome shotgun (WGS) entry which is preliminary data.</text>
</comment>
<feature type="transmembrane region" description="Helical" evidence="1">
    <location>
        <begin position="12"/>
        <end position="34"/>
    </location>
</feature>